<dbReference type="GO" id="GO:0005524">
    <property type="term" value="F:ATP binding"/>
    <property type="evidence" value="ECO:0007669"/>
    <property type="project" value="UniProtKB-KW"/>
</dbReference>
<dbReference type="InterPro" id="IPR016300">
    <property type="entry name" value="ATPase_ArsA/GET3"/>
</dbReference>
<keyword evidence="3" id="KW-0067">ATP-binding</keyword>
<dbReference type="EMBL" id="JAEKNS010000074">
    <property type="protein sequence ID" value="MBJ7594613.1"/>
    <property type="molecule type" value="Genomic_DNA"/>
</dbReference>
<name>A0A2W5ZY15_9BACT</name>
<sequence>MRVILYTGKGGVGKTTVAAATAVKCAKLGHRTLIISTDAAHSLGDSFDMELGDHPTKVTTNLYAQEINALHEMEEHWERVHNYLIALFASWGVDDFVAEEMATPPGMEEVASLMWIKRHKEEGKFDVVVVDCAPTGETLQLLAFPDVARWYLTKIFPLERKVWKVARPMVQPFTNIPLPTDDIFGHVKDLLFDLDGMKNILGDPKVCTIRLVLNLEKMVVKEAQRAFTYLCLYDYLTDLVVVNRVLPDEVTDEYFDAWHKSQKKYDALVDLAFSPVPIRRTPLFNHEIVGLKSLAEMAEAIFGDSDPTQHFHTTVSQSLKKVGKGYELHLQLPFVGKDEVDITHRPGELFVSVGPYKREISLPRVLNGTQVTKGKLDEGVLRVTFSGAAK</sequence>
<dbReference type="Proteomes" id="UP000248724">
    <property type="component" value="Unassembled WGS sequence"/>
</dbReference>
<keyword evidence="5" id="KW-1278">Translocase</keyword>
<evidence type="ECO:0000256" key="2">
    <source>
        <dbReference type="ARBA" id="ARBA00022741"/>
    </source>
</evidence>
<dbReference type="Pfam" id="PF17886">
    <property type="entry name" value="ArsA_HSP20"/>
    <property type="match status" value="1"/>
</dbReference>
<evidence type="ECO:0000313" key="13">
    <source>
        <dbReference type="Proteomes" id="UP000248724"/>
    </source>
</evidence>
<comment type="caution">
    <text evidence="12">The sequence shown here is derived from an EMBL/GenBank/DDBJ whole genome shotgun (WGS) entry which is preliminary data.</text>
</comment>
<dbReference type="GO" id="GO:0016887">
    <property type="term" value="F:ATP hydrolysis activity"/>
    <property type="evidence" value="ECO:0007669"/>
    <property type="project" value="InterPro"/>
</dbReference>
<dbReference type="InterPro" id="IPR027417">
    <property type="entry name" value="P-loop_NTPase"/>
</dbReference>
<dbReference type="AlphaFoldDB" id="A0A2W5ZY15"/>
<reference evidence="11 14" key="3">
    <citation type="submission" date="2020-10" db="EMBL/GenBank/DDBJ databases">
        <title>Ca. Dormibacterota MAGs.</title>
        <authorList>
            <person name="Montgomery K."/>
        </authorList>
    </citation>
    <scope>NUCLEOTIDE SEQUENCE [LARGE SCALE GENOMIC DNA]</scope>
    <source>
        <strain evidence="11">SC8812_S17_18</strain>
    </source>
</reference>
<evidence type="ECO:0000256" key="3">
    <source>
        <dbReference type="ARBA" id="ARBA00022840"/>
    </source>
</evidence>
<dbReference type="RefSeq" id="WP_337310959.1">
    <property type="nucleotide sequence ID" value="NZ_JAEKNS010000074.1"/>
</dbReference>
<dbReference type="InterPro" id="IPR040612">
    <property type="entry name" value="ArsA_HSP20-like"/>
</dbReference>
<dbReference type="NCBIfam" id="TIGR00345">
    <property type="entry name" value="GET3_arsA_TRC40"/>
    <property type="match status" value="1"/>
</dbReference>
<organism evidence="12 13">
    <name type="scientific">Candidatus Aeolococcus gillhamiae</name>
    <dbReference type="NCBI Taxonomy" id="3127015"/>
    <lineage>
        <taxon>Bacteria</taxon>
        <taxon>Bacillati</taxon>
        <taxon>Candidatus Dormiibacterota</taxon>
        <taxon>Candidatus Dormibacteria</taxon>
        <taxon>Candidatus Aeolococcales</taxon>
        <taxon>Candidatus Aeolococcaceae</taxon>
        <taxon>Candidatus Aeolococcus</taxon>
    </lineage>
</organism>
<dbReference type="InterPro" id="IPR025723">
    <property type="entry name" value="ArsA/GET3_ATPase-like"/>
</dbReference>
<dbReference type="Gene3D" id="2.60.40.790">
    <property type="match status" value="1"/>
</dbReference>
<evidence type="ECO:0000256" key="8">
    <source>
        <dbReference type="ARBA" id="ARBA00066752"/>
    </source>
</evidence>
<keyword evidence="2" id="KW-0547">Nucleotide-binding</keyword>
<comment type="function">
    <text evidence="7">Anion-transporting ATPase. Catalyzes the extrusion of arsenite.</text>
</comment>
<evidence type="ECO:0000256" key="4">
    <source>
        <dbReference type="ARBA" id="ARBA00022849"/>
    </source>
</evidence>
<keyword evidence="4" id="KW-0059">Arsenical resistance</keyword>
<feature type="domain" description="ArsA/GET3 Anion-transporting ATPase-like" evidence="9">
    <location>
        <begin position="1"/>
        <end position="301"/>
    </location>
</feature>
<dbReference type="GO" id="GO:0015446">
    <property type="term" value="F:ATPase-coupled arsenite transmembrane transporter activity"/>
    <property type="evidence" value="ECO:0007669"/>
    <property type="project" value="UniProtKB-EC"/>
</dbReference>
<evidence type="ECO:0000256" key="5">
    <source>
        <dbReference type="ARBA" id="ARBA00022967"/>
    </source>
</evidence>
<proteinExistence type="inferred from homology"/>
<reference evidence="12" key="2">
    <citation type="submission" date="2018-05" db="EMBL/GenBank/DDBJ databases">
        <authorList>
            <person name="Ferrari B."/>
        </authorList>
    </citation>
    <scope>NUCLEOTIDE SEQUENCE</scope>
    <source>
        <strain evidence="12">RRmetagenome_bin12</strain>
    </source>
</reference>
<evidence type="ECO:0000259" key="9">
    <source>
        <dbReference type="Pfam" id="PF02374"/>
    </source>
</evidence>
<dbReference type="Gene3D" id="3.40.50.300">
    <property type="entry name" value="P-loop containing nucleotide triphosphate hydrolases"/>
    <property type="match status" value="1"/>
</dbReference>
<dbReference type="SUPFAM" id="SSF52540">
    <property type="entry name" value="P-loop containing nucleoside triphosphate hydrolases"/>
    <property type="match status" value="1"/>
</dbReference>
<dbReference type="PANTHER" id="PTHR10803:SF3">
    <property type="entry name" value="ATPASE GET3"/>
    <property type="match status" value="1"/>
</dbReference>
<dbReference type="EMBL" id="QHBU01000267">
    <property type="protein sequence ID" value="PZR78198.1"/>
    <property type="molecule type" value="Genomic_DNA"/>
</dbReference>
<reference evidence="12 13" key="1">
    <citation type="journal article" date="2017" name="Nature">
        <title>Atmospheric trace gases support primary production in Antarctic desert surface soil.</title>
        <authorList>
            <person name="Ji M."/>
            <person name="Greening C."/>
            <person name="Vanwonterghem I."/>
            <person name="Carere C.R."/>
            <person name="Bay S.K."/>
            <person name="Steen J.A."/>
            <person name="Montgomery K."/>
            <person name="Lines T."/>
            <person name="Beardall J."/>
            <person name="van Dorst J."/>
            <person name="Snape I."/>
            <person name="Stott M.B."/>
            <person name="Hugenholtz P."/>
            <person name="Ferrari B.C."/>
        </authorList>
    </citation>
    <scope>NUCLEOTIDE SEQUENCE [LARGE SCALE GENOMIC DNA]</scope>
    <source>
        <strain evidence="12">RRmetagenome_bin12</strain>
    </source>
</reference>
<evidence type="ECO:0000313" key="12">
    <source>
        <dbReference type="EMBL" id="PZR78198.1"/>
    </source>
</evidence>
<gene>
    <name evidence="12" type="ORF">DLM65_13555</name>
    <name evidence="11" type="ORF">JF886_07070</name>
</gene>
<dbReference type="SUPFAM" id="SSF49764">
    <property type="entry name" value="HSP20-like chaperones"/>
    <property type="match status" value="1"/>
</dbReference>
<dbReference type="InterPro" id="IPR008978">
    <property type="entry name" value="HSP20-like_chaperone"/>
</dbReference>
<evidence type="ECO:0000313" key="11">
    <source>
        <dbReference type="EMBL" id="MBJ7594613.1"/>
    </source>
</evidence>
<dbReference type="Pfam" id="PF02374">
    <property type="entry name" value="ArsA_ATPase"/>
    <property type="match status" value="1"/>
</dbReference>
<dbReference type="FunFam" id="3.40.50.300:FF:001801">
    <property type="entry name" value="Putative arsenical pump-driving ATPase"/>
    <property type="match status" value="1"/>
</dbReference>
<evidence type="ECO:0000256" key="7">
    <source>
        <dbReference type="ARBA" id="ARBA00059736"/>
    </source>
</evidence>
<accession>A0A2W5ZY15</accession>
<evidence type="ECO:0000259" key="10">
    <source>
        <dbReference type="Pfam" id="PF17886"/>
    </source>
</evidence>
<comment type="catalytic activity">
    <reaction evidence="6">
        <text>arsenite(in) + ATP + H2O = arsenite(out) + ADP + phosphate + H(+)</text>
        <dbReference type="Rhea" id="RHEA:11348"/>
        <dbReference type="ChEBI" id="CHEBI:15377"/>
        <dbReference type="ChEBI" id="CHEBI:15378"/>
        <dbReference type="ChEBI" id="CHEBI:29242"/>
        <dbReference type="ChEBI" id="CHEBI:30616"/>
        <dbReference type="ChEBI" id="CHEBI:43474"/>
        <dbReference type="ChEBI" id="CHEBI:456216"/>
        <dbReference type="EC" id="7.3.2.7"/>
    </reaction>
</comment>
<dbReference type="PANTHER" id="PTHR10803">
    <property type="entry name" value="ARSENICAL PUMP-DRIVING ATPASE ARSENITE-TRANSLOCATING ATPASE"/>
    <property type="match status" value="1"/>
</dbReference>
<protein>
    <recommendedName>
        <fullName evidence="8">arsenite-transporting ATPase</fullName>
        <ecNumber evidence="8">7.3.2.7</ecNumber>
    </recommendedName>
</protein>
<dbReference type="EC" id="7.3.2.7" evidence="8"/>
<evidence type="ECO:0000256" key="6">
    <source>
        <dbReference type="ARBA" id="ARBA00052296"/>
    </source>
</evidence>
<dbReference type="Proteomes" id="UP000606991">
    <property type="component" value="Unassembled WGS sequence"/>
</dbReference>
<evidence type="ECO:0000313" key="14">
    <source>
        <dbReference type="Proteomes" id="UP000606991"/>
    </source>
</evidence>
<dbReference type="CDD" id="cd02035">
    <property type="entry name" value="ArsA"/>
    <property type="match status" value="1"/>
</dbReference>
<comment type="similarity">
    <text evidence="1">Belongs to the arsA ATPase family.</text>
</comment>
<accession>A0A934K0G6</accession>
<feature type="domain" description="ArsA HSP20-like" evidence="10">
    <location>
        <begin position="324"/>
        <end position="385"/>
    </location>
</feature>
<evidence type="ECO:0000256" key="1">
    <source>
        <dbReference type="ARBA" id="ARBA00011040"/>
    </source>
</evidence>